<dbReference type="GO" id="GO:0005886">
    <property type="term" value="C:plasma membrane"/>
    <property type="evidence" value="ECO:0007669"/>
    <property type="project" value="UniProtKB-SubCell"/>
</dbReference>
<dbReference type="STRING" id="1121301.SAMN02745912_03835"/>
<keyword evidence="3 6" id="KW-0812">Transmembrane</keyword>
<dbReference type="AlphaFoldDB" id="A0A1M6TZU2"/>
<comment type="subcellular location">
    <subcellularLocation>
        <location evidence="1">Cell membrane</location>
        <topology evidence="1">Multi-pass membrane protein</topology>
    </subcellularLocation>
</comment>
<feature type="transmembrane region" description="Helical" evidence="6">
    <location>
        <begin position="176"/>
        <end position="193"/>
    </location>
</feature>
<proteinExistence type="predicted"/>
<keyword evidence="8" id="KW-1185">Reference proteome</keyword>
<dbReference type="Pfam" id="PF01810">
    <property type="entry name" value="LysE"/>
    <property type="match status" value="1"/>
</dbReference>
<keyword evidence="4 6" id="KW-1133">Transmembrane helix</keyword>
<feature type="transmembrane region" description="Helical" evidence="6">
    <location>
        <begin position="38"/>
        <end position="64"/>
    </location>
</feature>
<evidence type="ECO:0000256" key="5">
    <source>
        <dbReference type="ARBA" id="ARBA00023136"/>
    </source>
</evidence>
<evidence type="ECO:0000256" key="4">
    <source>
        <dbReference type="ARBA" id="ARBA00022989"/>
    </source>
</evidence>
<evidence type="ECO:0000256" key="6">
    <source>
        <dbReference type="SAM" id="Phobius"/>
    </source>
</evidence>
<dbReference type="EMBL" id="FRAG01000116">
    <property type="protein sequence ID" value="SHK62348.1"/>
    <property type="molecule type" value="Genomic_DNA"/>
</dbReference>
<dbReference type="RefSeq" id="WP_073153776.1">
    <property type="nucleotide sequence ID" value="NZ_FRAG01000116.1"/>
</dbReference>
<accession>A0A1M6TZU2</accession>
<dbReference type="PANTHER" id="PTHR30086:SF20">
    <property type="entry name" value="ARGININE EXPORTER PROTEIN ARGO-RELATED"/>
    <property type="match status" value="1"/>
</dbReference>
<evidence type="ECO:0000256" key="2">
    <source>
        <dbReference type="ARBA" id="ARBA00022475"/>
    </source>
</evidence>
<gene>
    <name evidence="7" type="ORF">SAMN02745912_03835</name>
</gene>
<feature type="transmembrane region" description="Helical" evidence="6">
    <location>
        <begin position="145"/>
        <end position="164"/>
    </location>
</feature>
<name>A0A1M6TZU2_PARC5</name>
<organism evidence="7 8">
    <name type="scientific">Paramaledivibacter caminithermalis (strain DSM 15212 / CIP 107654 / DViRD3)</name>
    <name type="common">Clostridium caminithermale</name>
    <dbReference type="NCBI Taxonomy" id="1121301"/>
    <lineage>
        <taxon>Bacteria</taxon>
        <taxon>Bacillati</taxon>
        <taxon>Bacillota</taxon>
        <taxon>Clostridia</taxon>
        <taxon>Peptostreptococcales</taxon>
        <taxon>Caminicellaceae</taxon>
        <taxon>Paramaledivibacter</taxon>
    </lineage>
</organism>
<dbReference type="PANTHER" id="PTHR30086">
    <property type="entry name" value="ARGININE EXPORTER PROTEIN ARGO"/>
    <property type="match status" value="1"/>
</dbReference>
<dbReference type="InterPro" id="IPR001123">
    <property type="entry name" value="LeuE-type"/>
</dbReference>
<evidence type="ECO:0000256" key="1">
    <source>
        <dbReference type="ARBA" id="ARBA00004651"/>
    </source>
</evidence>
<evidence type="ECO:0000256" key="3">
    <source>
        <dbReference type="ARBA" id="ARBA00022692"/>
    </source>
</evidence>
<reference evidence="7 8" key="1">
    <citation type="submission" date="2016-11" db="EMBL/GenBank/DDBJ databases">
        <authorList>
            <person name="Jaros S."/>
            <person name="Januszkiewicz K."/>
            <person name="Wedrychowicz H."/>
        </authorList>
    </citation>
    <scope>NUCLEOTIDE SEQUENCE [LARGE SCALE GENOMIC DNA]</scope>
    <source>
        <strain evidence="7 8">DSM 15212</strain>
    </source>
</reference>
<protein>
    <submittedName>
        <fullName evidence="7">L-lysine exporter family protein LysE/ArgO</fullName>
    </submittedName>
</protein>
<dbReference type="OrthoDB" id="5638726at2"/>
<keyword evidence="5 6" id="KW-0472">Membrane</keyword>
<dbReference type="GO" id="GO:0015171">
    <property type="term" value="F:amino acid transmembrane transporter activity"/>
    <property type="evidence" value="ECO:0007669"/>
    <property type="project" value="TreeGrafter"/>
</dbReference>
<sequence>MIKYLFQGFMLGMAYVAPIGMQNIYVINSAIANRKTRAYAVALITTFLDISLALACFFGIGAIMERFQSLKLAILLVGSLAVIYIGIKLIRSTPETKSEVNVNKPLTQVIMTCLLVTWANPQALIDGTLLLGGFKATLSLEASRLFILGVCLASAFWFIGITTIVSTFKNNFNSKVIKMINIICGIILVYYGLRLGFKFIEIIL</sequence>
<evidence type="ECO:0000313" key="8">
    <source>
        <dbReference type="Proteomes" id="UP000184465"/>
    </source>
</evidence>
<feature type="transmembrane region" description="Helical" evidence="6">
    <location>
        <begin position="70"/>
        <end position="87"/>
    </location>
</feature>
<keyword evidence="2" id="KW-1003">Cell membrane</keyword>
<evidence type="ECO:0000313" key="7">
    <source>
        <dbReference type="EMBL" id="SHK62348.1"/>
    </source>
</evidence>
<feature type="transmembrane region" description="Helical" evidence="6">
    <location>
        <begin position="6"/>
        <end position="26"/>
    </location>
</feature>
<dbReference type="Proteomes" id="UP000184465">
    <property type="component" value="Unassembled WGS sequence"/>
</dbReference>